<sequence>MKEKIIKLENGEELKMREPNVRVLKNATNKGEKEMEQTICMIAALTNKQESEIEDLNLKDFKALQDALKDFLVEAGVIA</sequence>
<reference evidence="2" key="3">
    <citation type="submission" date="2023-06" db="EMBL/GenBank/DDBJ databases">
        <authorList>
            <consortium name="PulseNet: The National Subtyping Network for Foodborne Disease Surveillance"/>
        </authorList>
    </citation>
    <scope>NUCLEOTIDE SEQUENCE</scope>
    <source>
        <strain evidence="2">PNUSAC035917</strain>
    </source>
</reference>
<proteinExistence type="predicted"/>
<dbReference type="Proteomes" id="UP000410873">
    <property type="component" value="Unassembled WGS sequence"/>
</dbReference>
<reference evidence="3 5" key="1">
    <citation type="submission" date="2016-09" db="EMBL/GenBank/DDBJ databases">
        <title>Campylobacter genomics.</title>
        <authorList>
            <person name="Weis A.M."/>
            <person name="Weimer B.C."/>
            <person name="Gilpin B."/>
            <person name="Huang B.C."/>
            <person name="Kong N."/>
        </authorList>
    </citation>
    <scope>NUCLEOTIDE SEQUENCE [LARGE SCALE GENOMIC DNA]</scope>
    <source>
        <strain evidence="3 5">BCW_4735</strain>
    </source>
</reference>
<dbReference type="EMBL" id="MKBD01000005">
    <property type="protein sequence ID" value="OEY03378.1"/>
    <property type="molecule type" value="Genomic_DNA"/>
</dbReference>
<dbReference type="EMBL" id="AACFWJ010000001">
    <property type="protein sequence ID" value="EAK3958360.1"/>
    <property type="molecule type" value="Genomic_DNA"/>
</dbReference>
<evidence type="ECO:0000313" key="1">
    <source>
        <dbReference type="EMBL" id="EAK3958360.1"/>
    </source>
</evidence>
<dbReference type="Proteomes" id="UP000865592">
    <property type="component" value="Unassembled WGS sequence"/>
</dbReference>
<evidence type="ECO:0000313" key="4">
    <source>
        <dbReference type="Proteomes" id="UP000410873"/>
    </source>
</evidence>
<evidence type="ECO:0000313" key="5">
    <source>
        <dbReference type="Proteomes" id="UP000865592"/>
    </source>
</evidence>
<evidence type="ECO:0000313" key="3">
    <source>
        <dbReference type="EMBL" id="OEY03378.1"/>
    </source>
</evidence>
<organism evidence="1 4">
    <name type="scientific">Campylobacter jejuni</name>
    <dbReference type="NCBI Taxonomy" id="197"/>
    <lineage>
        <taxon>Bacteria</taxon>
        <taxon>Pseudomonadati</taxon>
        <taxon>Campylobacterota</taxon>
        <taxon>Epsilonproteobacteria</taxon>
        <taxon>Campylobacterales</taxon>
        <taxon>Campylobacteraceae</taxon>
        <taxon>Campylobacter</taxon>
    </lineage>
</organism>
<dbReference type="EMBL" id="ABMIIH010000022">
    <property type="protein sequence ID" value="ELD5187707.1"/>
    <property type="molecule type" value="Genomic_DNA"/>
</dbReference>
<protein>
    <submittedName>
        <fullName evidence="1">Phage tail assembly protein</fullName>
    </submittedName>
</protein>
<evidence type="ECO:0000313" key="2">
    <source>
        <dbReference type="EMBL" id="ELD5187707.1"/>
    </source>
</evidence>
<dbReference type="Proteomes" id="UP001183411">
    <property type="component" value="Unassembled WGS sequence"/>
</dbReference>
<accession>A0A2U0QRB3</accession>
<comment type="caution">
    <text evidence="1">The sequence shown here is derived from an EMBL/GenBank/DDBJ whole genome shotgun (WGS) entry which is preliminary data.</text>
</comment>
<dbReference type="InterPro" id="IPR019289">
    <property type="entry name" value="Phage_tail_E/E"/>
</dbReference>
<gene>
    <name evidence="3" type="ORF">A0K99_02850</name>
    <name evidence="1" type="ORF">C1418_00670</name>
    <name evidence="2" type="ORF">QQI97_001928</name>
</gene>
<reference evidence="1 4" key="2">
    <citation type="submission" date="2018-05" db="EMBL/GenBank/DDBJ databases">
        <authorList>
            <consortium name="PulseNet: The National Subtyping Network for Foodborne Disease Surveillance"/>
            <person name="Tarr C.L."/>
            <person name="Trees E."/>
            <person name="Katz L.S."/>
            <person name="Carleton-Romer H.A."/>
            <person name="Stroika S."/>
            <person name="Kucerova Z."/>
            <person name="Roache K.F."/>
            <person name="Sabol A.L."/>
            <person name="Besser J."/>
            <person name="Gerner-Smidt P."/>
        </authorList>
    </citation>
    <scope>NUCLEOTIDE SEQUENCE [LARGE SCALE GENOMIC DNA]</scope>
    <source>
        <strain evidence="1 4">PNUSAC003589</strain>
    </source>
</reference>
<name>A0A2U0QRB3_CAMJU</name>
<dbReference type="RefSeq" id="WP_002873740.1">
    <property type="nucleotide sequence ID" value="NZ_AACERE020000012.1"/>
</dbReference>
<dbReference type="Pfam" id="PF10109">
    <property type="entry name" value="Phage_TAC_7"/>
    <property type="match status" value="1"/>
</dbReference>
<dbReference type="AlphaFoldDB" id="A0A2U0QRB3"/>